<feature type="compositionally biased region" description="Acidic residues" evidence="4">
    <location>
        <begin position="95"/>
        <end position="105"/>
    </location>
</feature>
<dbReference type="GO" id="GO:0006412">
    <property type="term" value="P:translation"/>
    <property type="evidence" value="ECO:0007669"/>
    <property type="project" value="UniProtKB-UniRule"/>
</dbReference>
<dbReference type="InterPro" id="IPR012677">
    <property type="entry name" value="Nucleotide-bd_a/b_plait_sf"/>
</dbReference>
<sequence length="105" mass="11920">MEIEIFEKKENVLFDRTEVKFYVSYVGEPTPKLLDVKSKLVALLDTKKELIVVDNIQPGYGEPKATGYAKVYGRESSLIDVEKPSIIEKNKEPEAPAEEEDEAEE</sequence>
<evidence type="ECO:0000313" key="5">
    <source>
        <dbReference type="EMBL" id="MBE6513346.1"/>
    </source>
</evidence>
<evidence type="ECO:0000313" key="6">
    <source>
        <dbReference type="Proteomes" id="UP000732619"/>
    </source>
</evidence>
<comment type="similarity">
    <text evidence="3">Belongs to the eukaryotic ribosomal protein eS24 family.</text>
</comment>
<feature type="compositionally biased region" description="Basic and acidic residues" evidence="4">
    <location>
        <begin position="83"/>
        <end position="94"/>
    </location>
</feature>
<dbReference type="EMBL" id="SUTG01000075">
    <property type="protein sequence ID" value="MBE6513346.1"/>
    <property type="molecule type" value="Genomic_DNA"/>
</dbReference>
<feature type="region of interest" description="Disordered" evidence="4">
    <location>
        <begin position="83"/>
        <end position="105"/>
    </location>
</feature>
<dbReference type="Proteomes" id="UP000732619">
    <property type="component" value="Unassembled WGS sequence"/>
</dbReference>
<evidence type="ECO:0000256" key="1">
    <source>
        <dbReference type="ARBA" id="ARBA00022980"/>
    </source>
</evidence>
<dbReference type="AlphaFoldDB" id="A0A8T3VZI4"/>
<organism evidence="5 6">
    <name type="scientific">Methanobrevibacter olleyae</name>
    <dbReference type="NCBI Taxonomy" id="294671"/>
    <lineage>
        <taxon>Archaea</taxon>
        <taxon>Methanobacteriati</taxon>
        <taxon>Methanobacteriota</taxon>
        <taxon>Methanomada group</taxon>
        <taxon>Methanobacteria</taxon>
        <taxon>Methanobacteriales</taxon>
        <taxon>Methanobacteriaceae</taxon>
        <taxon>Methanobrevibacter</taxon>
    </lineage>
</organism>
<accession>A0A8T3VZI4</accession>
<dbReference type="InterPro" id="IPR012678">
    <property type="entry name" value="Ribosomal_uL23/eL15/eS24_sf"/>
</dbReference>
<dbReference type="GO" id="GO:0005840">
    <property type="term" value="C:ribosome"/>
    <property type="evidence" value="ECO:0007669"/>
    <property type="project" value="UniProtKB-KW"/>
</dbReference>
<evidence type="ECO:0000256" key="3">
    <source>
        <dbReference type="HAMAP-Rule" id="MF_00545"/>
    </source>
</evidence>
<dbReference type="Pfam" id="PF01282">
    <property type="entry name" value="Ribosomal_S24e"/>
    <property type="match status" value="1"/>
</dbReference>
<reference evidence="5" key="1">
    <citation type="submission" date="2019-04" db="EMBL/GenBank/DDBJ databases">
        <title>Evolution of Biomass-Degrading Anaerobic Consortia Revealed by Metagenomics.</title>
        <authorList>
            <person name="Peng X."/>
        </authorList>
    </citation>
    <scope>NUCLEOTIDE SEQUENCE</scope>
    <source>
        <strain evidence="5">SIG14</strain>
    </source>
</reference>
<keyword evidence="2 3" id="KW-0687">Ribonucleoprotein</keyword>
<comment type="caution">
    <text evidence="5">The sequence shown here is derived from an EMBL/GenBank/DDBJ whole genome shotgun (WGS) entry which is preliminary data.</text>
</comment>
<keyword evidence="1 3" id="KW-0689">Ribosomal protein</keyword>
<evidence type="ECO:0000256" key="2">
    <source>
        <dbReference type="ARBA" id="ARBA00023274"/>
    </source>
</evidence>
<name>A0A8T3VZI4_METOL</name>
<evidence type="ECO:0000256" key="4">
    <source>
        <dbReference type="SAM" id="MobiDB-lite"/>
    </source>
</evidence>
<dbReference type="Gene3D" id="3.30.70.330">
    <property type="match status" value="1"/>
</dbReference>
<protein>
    <recommendedName>
        <fullName evidence="3">Small ribosomal subunit protein eS24</fullName>
    </recommendedName>
</protein>
<dbReference type="GO" id="GO:0003735">
    <property type="term" value="F:structural constituent of ribosome"/>
    <property type="evidence" value="ECO:0007669"/>
    <property type="project" value="InterPro"/>
</dbReference>
<dbReference type="InterPro" id="IPR001976">
    <property type="entry name" value="Ribosomal_eS24"/>
</dbReference>
<dbReference type="SUPFAM" id="SSF54189">
    <property type="entry name" value="Ribosomal proteins S24e, L23 and L15e"/>
    <property type="match status" value="1"/>
</dbReference>
<dbReference type="GO" id="GO:1990904">
    <property type="term" value="C:ribonucleoprotein complex"/>
    <property type="evidence" value="ECO:0007669"/>
    <property type="project" value="UniProtKB-KW"/>
</dbReference>
<gene>
    <name evidence="3" type="primary">rps24e</name>
    <name evidence="5" type="ORF">E7Z75_09470</name>
</gene>
<proteinExistence type="inferred from homology"/>
<dbReference type="HAMAP" id="MF_00545">
    <property type="entry name" value="Ribosomal_eS24"/>
    <property type="match status" value="1"/>
</dbReference>